<dbReference type="EMBL" id="JAWDIQ010000002">
    <property type="protein sequence ID" value="MDY0409436.1"/>
    <property type="molecule type" value="Genomic_DNA"/>
</dbReference>
<sequence length="878" mass="104401">MLKYIYNFYKKVRRNLIREVELYDVEFEDDMWNFKMKLKNFWLTKKSIKFVYISGESNLELSHHVNRDNLTLKLPLEYIHCADNSKIQMLSDGKNLVITPNRNLRGWMGRILKSKFFVISAHKNIRIKKILDDVSFKEEVTVENIFINYEEMILSLENKDIGNLKEEDVSVLAISGNAKRTFFPRVVDRNKLVCPEMDYLSQGKWVLFLSIKDVNFPLVIDNIPTQGFDTYKHKVQVNKLDTNELVLHVARQKIKIDHIGLNHNGEKVTLAIESNQFVEDGNYQLIMNDTRSTDFYYSLRYTAEGLECDIPISDLLHNYTRKRFFILLDDEQPIIYQFLLKKRHRTYLIDQKLVYDSQNVIYDFYIRKDKSLGIKILKPKVEKVINNIKELNVSGYVNNLSNFIDCNLFLYVEERNSKDYIKVPIMENFSVDLGKYNLPSLKSKDKTIFDFYIVIENKDHGIVRKEKIKYKYSDYKKDNYYEHVVKVDEYSNNHHFLFTTTPFNNLKIETFIIPHYIDIPDDTSFKDDNIWLIGERYNTAQDNGFVLFQWLQKNTDIDVYYVIESSADDYVRIKHLPNVLEFGSDKHYQVAFKAKVLLCTHDLENILPYKPAKGFFHYENTFKVFLQHGVLGRKNVEYHKRYYEIPFDLFVVSSEPEKREVVMEEMGYNEEDVVVTGLARFDNLIQKDKPKNILLMPTWRDWINTDEQFLNSQYYKRYLSLINSDELMELLDFYNVNLNFYPHYRAQEYFQKGSELTSDRVNFITLGSKTVQELLIEHALLITDYSSVSFDFTLMNKPVIYYHFDVKRFFRRGILRPVEETFLGEIAFSESELIKLIEERLSLNLKNYKIDVSGVFKYQDSDNCKRIYDKIITSLHEC</sequence>
<dbReference type="SUPFAM" id="SSF53756">
    <property type="entry name" value="UDP-Glycosyltransferase/glycogen phosphorylase"/>
    <property type="match status" value="1"/>
</dbReference>
<dbReference type="InterPro" id="IPR051612">
    <property type="entry name" value="Teichoic_Acid_Biosynth"/>
</dbReference>
<gene>
    <name evidence="1" type="ORF">RWD45_13690</name>
</gene>
<dbReference type="InterPro" id="IPR007554">
    <property type="entry name" value="Glycerophosphate_synth"/>
</dbReference>
<name>A0ABU5CU89_9BACI</name>
<dbReference type="Pfam" id="PF04464">
    <property type="entry name" value="Glyphos_transf"/>
    <property type="match status" value="1"/>
</dbReference>
<keyword evidence="2" id="KW-1185">Reference proteome</keyword>
<dbReference type="RefSeq" id="WP_320380227.1">
    <property type="nucleotide sequence ID" value="NZ_JAWDIQ010000002.1"/>
</dbReference>
<proteinExistence type="predicted"/>
<dbReference type="Gene3D" id="3.40.50.12580">
    <property type="match status" value="1"/>
</dbReference>
<accession>A0ABU5CU89</accession>
<comment type="caution">
    <text evidence="1">The sequence shown here is derived from an EMBL/GenBank/DDBJ whole genome shotgun (WGS) entry which is preliminary data.</text>
</comment>
<dbReference type="InterPro" id="IPR043148">
    <property type="entry name" value="TagF_C"/>
</dbReference>
<dbReference type="Proteomes" id="UP001275315">
    <property type="component" value="Unassembled WGS sequence"/>
</dbReference>
<protein>
    <submittedName>
        <fullName evidence="1">CDP-glycerol glycerophosphotransferase family protein</fullName>
    </submittedName>
</protein>
<reference evidence="1 2" key="1">
    <citation type="submission" date="2023-10" db="EMBL/GenBank/DDBJ databases">
        <title>Virgibacillus soli CC-YMP-6 genome.</title>
        <authorList>
            <person name="Miliotis G."/>
            <person name="Sengupta P."/>
            <person name="Hameed A."/>
            <person name="Chuvochina M."/>
            <person name="Mcdonagh F."/>
            <person name="Simpson A.C."/>
            <person name="Singh N.K."/>
            <person name="Rekha P.D."/>
            <person name="Raman K."/>
            <person name="Hugenholtz P."/>
            <person name="Venkateswaran K."/>
        </authorList>
    </citation>
    <scope>NUCLEOTIDE SEQUENCE [LARGE SCALE GENOMIC DNA]</scope>
    <source>
        <strain evidence="1 2">CC-YMP-6</strain>
    </source>
</reference>
<evidence type="ECO:0000313" key="2">
    <source>
        <dbReference type="Proteomes" id="UP001275315"/>
    </source>
</evidence>
<organism evidence="1 2">
    <name type="scientific">Paracerasibacillus soli</name>
    <dbReference type="NCBI Taxonomy" id="480284"/>
    <lineage>
        <taxon>Bacteria</taxon>
        <taxon>Bacillati</taxon>
        <taxon>Bacillota</taxon>
        <taxon>Bacilli</taxon>
        <taxon>Bacillales</taxon>
        <taxon>Bacillaceae</taxon>
        <taxon>Paracerasibacillus</taxon>
    </lineage>
</organism>
<dbReference type="PANTHER" id="PTHR37316">
    <property type="entry name" value="TEICHOIC ACID GLYCEROL-PHOSPHATE PRIMASE"/>
    <property type="match status" value="1"/>
</dbReference>
<dbReference type="PANTHER" id="PTHR37316:SF3">
    <property type="entry name" value="TEICHOIC ACID GLYCEROL-PHOSPHATE TRANSFERASE"/>
    <property type="match status" value="1"/>
</dbReference>
<evidence type="ECO:0000313" key="1">
    <source>
        <dbReference type="EMBL" id="MDY0409436.1"/>
    </source>
</evidence>